<dbReference type="Proteomes" id="UP001187192">
    <property type="component" value="Unassembled WGS sequence"/>
</dbReference>
<keyword evidence="1" id="KW-1133">Transmembrane helix</keyword>
<keyword evidence="1" id="KW-0472">Membrane</keyword>
<dbReference type="AlphaFoldDB" id="A0AA88DM08"/>
<keyword evidence="3" id="KW-1185">Reference proteome</keyword>
<organism evidence="2 3">
    <name type="scientific">Ficus carica</name>
    <name type="common">Common fig</name>
    <dbReference type="NCBI Taxonomy" id="3494"/>
    <lineage>
        <taxon>Eukaryota</taxon>
        <taxon>Viridiplantae</taxon>
        <taxon>Streptophyta</taxon>
        <taxon>Embryophyta</taxon>
        <taxon>Tracheophyta</taxon>
        <taxon>Spermatophyta</taxon>
        <taxon>Magnoliopsida</taxon>
        <taxon>eudicotyledons</taxon>
        <taxon>Gunneridae</taxon>
        <taxon>Pentapetalae</taxon>
        <taxon>rosids</taxon>
        <taxon>fabids</taxon>
        <taxon>Rosales</taxon>
        <taxon>Moraceae</taxon>
        <taxon>Ficeae</taxon>
        <taxon>Ficus</taxon>
    </lineage>
</organism>
<name>A0AA88DM08_FICCA</name>
<dbReference type="EMBL" id="BTGU01000073">
    <property type="protein sequence ID" value="GMN57796.1"/>
    <property type="molecule type" value="Genomic_DNA"/>
</dbReference>
<evidence type="ECO:0008006" key="4">
    <source>
        <dbReference type="Google" id="ProtNLM"/>
    </source>
</evidence>
<evidence type="ECO:0000256" key="1">
    <source>
        <dbReference type="SAM" id="Phobius"/>
    </source>
</evidence>
<feature type="transmembrane region" description="Helical" evidence="1">
    <location>
        <begin position="6"/>
        <end position="30"/>
    </location>
</feature>
<gene>
    <name evidence="2" type="ORF">TIFTF001_026905</name>
</gene>
<comment type="caution">
    <text evidence="2">The sequence shown here is derived from an EMBL/GenBank/DDBJ whole genome shotgun (WGS) entry which is preliminary data.</text>
</comment>
<evidence type="ECO:0000313" key="2">
    <source>
        <dbReference type="EMBL" id="GMN57796.1"/>
    </source>
</evidence>
<evidence type="ECO:0000313" key="3">
    <source>
        <dbReference type="Proteomes" id="UP001187192"/>
    </source>
</evidence>
<accession>A0AA88DM08</accession>
<proteinExistence type="predicted"/>
<reference evidence="2" key="1">
    <citation type="submission" date="2023-07" db="EMBL/GenBank/DDBJ databases">
        <title>draft genome sequence of fig (Ficus carica).</title>
        <authorList>
            <person name="Takahashi T."/>
            <person name="Nishimura K."/>
        </authorList>
    </citation>
    <scope>NUCLEOTIDE SEQUENCE</scope>
</reference>
<sequence length="100" mass="11498">MEVSVLKLSAVVFVIVIATWAWRVVNWIWLRPKRLEKFLRNQGLKGNSYKIYSGDLKEITLMAMEAASKPINLSDDIITRVFPFDLHTVKNYGMPSNISL</sequence>
<protein>
    <recommendedName>
        <fullName evidence="4">Cytochrome P450</fullName>
    </recommendedName>
</protein>
<keyword evidence="1" id="KW-0812">Transmembrane</keyword>